<dbReference type="InterPro" id="IPR021505">
    <property type="entry name" value="Phage_B3_Orf6"/>
</dbReference>
<evidence type="ECO:0000313" key="2">
    <source>
        <dbReference type="Proteomes" id="UP001178507"/>
    </source>
</evidence>
<dbReference type="AlphaFoldDB" id="A0AA36HKA3"/>
<dbReference type="Pfam" id="PF11363">
    <property type="entry name" value="DUF3164"/>
    <property type="match status" value="1"/>
</dbReference>
<evidence type="ECO:0000313" key="1">
    <source>
        <dbReference type="EMBL" id="CAJ1369783.1"/>
    </source>
</evidence>
<protein>
    <recommendedName>
        <fullName evidence="3">Sulfate transporter</fullName>
    </recommendedName>
</protein>
<dbReference type="Proteomes" id="UP001178507">
    <property type="component" value="Unassembled WGS sequence"/>
</dbReference>
<organism evidence="1 2">
    <name type="scientific">Effrenium voratum</name>
    <dbReference type="NCBI Taxonomy" id="2562239"/>
    <lineage>
        <taxon>Eukaryota</taxon>
        <taxon>Sar</taxon>
        <taxon>Alveolata</taxon>
        <taxon>Dinophyceae</taxon>
        <taxon>Suessiales</taxon>
        <taxon>Symbiodiniaceae</taxon>
        <taxon>Effrenium</taxon>
    </lineage>
</organism>
<sequence length="222" mass="24883">MEDAAIETHEITATDTGVEMINGTPYMQDAKGNLVPLDNVKPQHKLEDETVRKVIDFAESLSAEIGRFRNHTFADLFSLTAVLAQEYGSSKGGAKGNTTYQTFDGCMKVQVQVSDLVDFGPEIQVAKTLIDECLNEWAADSRPEIRSIVTRAFNTDKEGQINKSEIFMLMRMESEDERWQKAMKALKDAIRVTGSKSYLRFYKRDAPDADWTTITIDIAKAA</sequence>
<proteinExistence type="predicted"/>
<gene>
    <name evidence="1" type="ORF">EVOR1521_LOCUS428</name>
</gene>
<keyword evidence="2" id="KW-1185">Reference proteome</keyword>
<reference evidence="1" key="1">
    <citation type="submission" date="2023-08" db="EMBL/GenBank/DDBJ databases">
        <authorList>
            <person name="Chen Y."/>
            <person name="Shah S."/>
            <person name="Dougan E. K."/>
            <person name="Thang M."/>
            <person name="Chan C."/>
        </authorList>
    </citation>
    <scope>NUCLEOTIDE SEQUENCE</scope>
</reference>
<accession>A0AA36HKA3</accession>
<evidence type="ECO:0008006" key="3">
    <source>
        <dbReference type="Google" id="ProtNLM"/>
    </source>
</evidence>
<name>A0AA36HKA3_9DINO</name>
<comment type="caution">
    <text evidence="1">The sequence shown here is derived from an EMBL/GenBank/DDBJ whole genome shotgun (WGS) entry which is preliminary data.</text>
</comment>
<dbReference type="EMBL" id="CAUJNA010000001">
    <property type="protein sequence ID" value="CAJ1369783.1"/>
    <property type="molecule type" value="Genomic_DNA"/>
</dbReference>